<proteinExistence type="predicted"/>
<keyword evidence="2" id="KW-0813">Transport</keyword>
<name>A0AAD6I3M7_PENCN</name>
<dbReference type="PANTHER" id="PTHR43337:SF1">
    <property type="entry name" value="XANTHINE_URACIL PERMEASE C887.17-RELATED"/>
    <property type="match status" value="1"/>
</dbReference>
<dbReference type="InterPro" id="IPR045018">
    <property type="entry name" value="Azg-like"/>
</dbReference>
<dbReference type="AlphaFoldDB" id="A0AAD6I3M7"/>
<dbReference type="EMBL" id="JAQJZL010000015">
    <property type="protein sequence ID" value="KAJ6027738.1"/>
    <property type="molecule type" value="Genomic_DNA"/>
</dbReference>
<keyword evidence="4" id="KW-1185">Reference proteome</keyword>
<comment type="subcellular location">
    <subcellularLocation>
        <location evidence="1">Endomembrane system</location>
        <topology evidence="1">Multi-pass membrane protein</topology>
    </subcellularLocation>
</comment>
<evidence type="ECO:0000313" key="4">
    <source>
        <dbReference type="Proteomes" id="UP001219568"/>
    </source>
</evidence>
<sequence>MYNWAARSPIGRWFLLENSAHKPRERKGSFFFTEIRAGLATFFAMAYIISVNVTITSDSAGICICRPKSQADICSSNTAYLLHRSPPAIFGSPVLF</sequence>
<gene>
    <name evidence="3" type="ORF">N7460_012555</name>
</gene>
<accession>A0AAD6I3M7</accession>
<dbReference type="GO" id="GO:0012505">
    <property type="term" value="C:endomembrane system"/>
    <property type="evidence" value="ECO:0007669"/>
    <property type="project" value="UniProtKB-SubCell"/>
</dbReference>
<dbReference type="GO" id="GO:0015854">
    <property type="term" value="P:guanine transport"/>
    <property type="evidence" value="ECO:0007669"/>
    <property type="project" value="TreeGrafter"/>
</dbReference>
<reference evidence="3" key="1">
    <citation type="journal article" date="2023" name="IMA Fungus">
        <title>Comparative genomic study of the Penicillium genus elucidates a diverse pangenome and 15 lateral gene transfer events.</title>
        <authorList>
            <person name="Petersen C."/>
            <person name="Sorensen T."/>
            <person name="Nielsen M.R."/>
            <person name="Sondergaard T.E."/>
            <person name="Sorensen J.L."/>
            <person name="Fitzpatrick D.A."/>
            <person name="Frisvad J.C."/>
            <person name="Nielsen K.L."/>
        </authorList>
    </citation>
    <scope>NUCLEOTIDE SEQUENCE</scope>
    <source>
        <strain evidence="3">IBT 15450</strain>
    </source>
</reference>
<evidence type="ECO:0000256" key="2">
    <source>
        <dbReference type="ARBA" id="ARBA00022448"/>
    </source>
</evidence>
<protein>
    <submittedName>
        <fullName evidence="3">Uncharacterized protein</fullName>
    </submittedName>
</protein>
<dbReference type="Proteomes" id="UP001219568">
    <property type="component" value="Unassembled WGS sequence"/>
</dbReference>
<dbReference type="GO" id="GO:0005345">
    <property type="term" value="F:purine nucleobase transmembrane transporter activity"/>
    <property type="evidence" value="ECO:0007669"/>
    <property type="project" value="TreeGrafter"/>
</dbReference>
<evidence type="ECO:0000313" key="3">
    <source>
        <dbReference type="EMBL" id="KAJ6027738.1"/>
    </source>
</evidence>
<dbReference type="PANTHER" id="PTHR43337">
    <property type="entry name" value="XANTHINE/URACIL PERMEASE C887.17-RELATED"/>
    <property type="match status" value="1"/>
</dbReference>
<reference evidence="3" key="2">
    <citation type="submission" date="2023-01" db="EMBL/GenBank/DDBJ databases">
        <authorList>
            <person name="Petersen C."/>
        </authorList>
    </citation>
    <scope>NUCLEOTIDE SEQUENCE</scope>
    <source>
        <strain evidence="3">IBT 15450</strain>
    </source>
</reference>
<comment type="caution">
    <text evidence="3">The sequence shown here is derived from an EMBL/GenBank/DDBJ whole genome shotgun (WGS) entry which is preliminary data.</text>
</comment>
<organism evidence="3 4">
    <name type="scientific">Penicillium canescens</name>
    <dbReference type="NCBI Taxonomy" id="5083"/>
    <lineage>
        <taxon>Eukaryota</taxon>
        <taxon>Fungi</taxon>
        <taxon>Dikarya</taxon>
        <taxon>Ascomycota</taxon>
        <taxon>Pezizomycotina</taxon>
        <taxon>Eurotiomycetes</taxon>
        <taxon>Eurotiomycetidae</taxon>
        <taxon>Eurotiales</taxon>
        <taxon>Aspergillaceae</taxon>
        <taxon>Penicillium</taxon>
    </lineage>
</organism>
<evidence type="ECO:0000256" key="1">
    <source>
        <dbReference type="ARBA" id="ARBA00004127"/>
    </source>
</evidence>
<dbReference type="GO" id="GO:0005886">
    <property type="term" value="C:plasma membrane"/>
    <property type="evidence" value="ECO:0007669"/>
    <property type="project" value="TreeGrafter"/>
</dbReference>
<dbReference type="GO" id="GO:0015853">
    <property type="term" value="P:adenine transport"/>
    <property type="evidence" value="ECO:0007669"/>
    <property type="project" value="TreeGrafter"/>
</dbReference>